<dbReference type="Proteomes" id="UP000323067">
    <property type="component" value="Chromosome iii"/>
</dbReference>
<dbReference type="VEuPathDB" id="FungiDB:CCM_00339"/>
<dbReference type="AlphaFoldDB" id="A0A2H4SSD8"/>
<gene>
    <name evidence="2" type="ORF">A9K55_001767</name>
</gene>
<proteinExistence type="predicted"/>
<name>A0A2H4SSD8_CORMI</name>
<organism evidence="2 3">
    <name type="scientific">Cordyceps militaris</name>
    <name type="common">Caterpillar fungus</name>
    <name type="synonym">Clavaria militaris</name>
    <dbReference type="NCBI Taxonomy" id="73501"/>
    <lineage>
        <taxon>Eukaryota</taxon>
        <taxon>Fungi</taxon>
        <taxon>Dikarya</taxon>
        <taxon>Ascomycota</taxon>
        <taxon>Pezizomycotina</taxon>
        <taxon>Sordariomycetes</taxon>
        <taxon>Hypocreomycetidae</taxon>
        <taxon>Hypocreales</taxon>
        <taxon>Cordycipitaceae</taxon>
        <taxon>Cordyceps</taxon>
    </lineage>
</organism>
<dbReference type="EMBL" id="CP023326">
    <property type="protein sequence ID" value="ATY66030.1"/>
    <property type="molecule type" value="Genomic_DNA"/>
</dbReference>
<dbReference type="VEuPathDB" id="FungiDB:A9K55_001767"/>
<evidence type="ECO:0000256" key="1">
    <source>
        <dbReference type="SAM" id="MobiDB-lite"/>
    </source>
</evidence>
<evidence type="ECO:0000313" key="3">
    <source>
        <dbReference type="Proteomes" id="UP000323067"/>
    </source>
</evidence>
<feature type="region of interest" description="Disordered" evidence="1">
    <location>
        <begin position="24"/>
        <end position="58"/>
    </location>
</feature>
<evidence type="ECO:0000313" key="2">
    <source>
        <dbReference type="EMBL" id="ATY66030.1"/>
    </source>
</evidence>
<sequence length="112" mass="12550">MYRFLQVAKASTKAILHGEMKGDRGLRADKDAGAGPRKILNEPRDTTCIRGGSPFHGNKMMRVKEKRRRAAGGGVCQAWRHLQEQTCTDWRPPFLAATARKPSIEAGRWKTC</sequence>
<accession>A0A2H4SSD8</accession>
<protein>
    <submittedName>
        <fullName evidence="2">Uncharacterized protein</fullName>
    </submittedName>
</protein>
<reference evidence="2 3" key="1">
    <citation type="journal article" date="2017" name="BMC Genomics">
        <title>Chromosome level assembly and secondary metabolite potential of the parasitic fungus Cordyceps militaris.</title>
        <authorList>
            <person name="Kramer G.J."/>
            <person name="Nodwell J.R."/>
        </authorList>
    </citation>
    <scope>NUCLEOTIDE SEQUENCE [LARGE SCALE GENOMIC DNA]</scope>
    <source>
        <strain evidence="2 3">ATCC 34164</strain>
    </source>
</reference>